<protein>
    <submittedName>
        <fullName evidence="2">Uncharacterized protein</fullName>
    </submittedName>
</protein>
<organism evidence="2 3">
    <name type="scientific">Rasamsonia emersonii (strain ATCC 16479 / CBS 393.64 / IMI 116815)</name>
    <dbReference type="NCBI Taxonomy" id="1408163"/>
    <lineage>
        <taxon>Eukaryota</taxon>
        <taxon>Fungi</taxon>
        <taxon>Dikarya</taxon>
        <taxon>Ascomycota</taxon>
        <taxon>Pezizomycotina</taxon>
        <taxon>Eurotiomycetes</taxon>
        <taxon>Eurotiomycetidae</taxon>
        <taxon>Eurotiales</taxon>
        <taxon>Trichocomaceae</taxon>
        <taxon>Rasamsonia</taxon>
    </lineage>
</organism>
<comment type="caution">
    <text evidence="2">The sequence shown here is derived from an EMBL/GenBank/DDBJ whole genome shotgun (WGS) entry which is preliminary data.</text>
</comment>
<keyword evidence="3" id="KW-1185">Reference proteome</keyword>
<dbReference type="Proteomes" id="UP000053958">
    <property type="component" value="Unassembled WGS sequence"/>
</dbReference>
<reference evidence="2 3" key="1">
    <citation type="submission" date="2015-04" db="EMBL/GenBank/DDBJ databases">
        <authorList>
            <person name="Heijne W.H."/>
            <person name="Fedorova N.D."/>
            <person name="Nierman W.C."/>
            <person name="Vollebregt A.W."/>
            <person name="Zhao Z."/>
            <person name="Wu L."/>
            <person name="Kumar M."/>
            <person name="Stam H."/>
            <person name="van den Berg M.A."/>
            <person name="Pel H.J."/>
        </authorList>
    </citation>
    <scope>NUCLEOTIDE SEQUENCE [LARGE SCALE GENOMIC DNA]</scope>
    <source>
        <strain evidence="2 3">CBS 393.64</strain>
    </source>
</reference>
<feature type="non-terminal residue" evidence="2">
    <location>
        <position position="1"/>
    </location>
</feature>
<dbReference type="EMBL" id="LASV01000286">
    <property type="protein sequence ID" value="KKA20127.1"/>
    <property type="molecule type" value="Genomic_DNA"/>
</dbReference>
<feature type="region of interest" description="Disordered" evidence="1">
    <location>
        <begin position="1"/>
        <end position="25"/>
    </location>
</feature>
<dbReference type="RefSeq" id="XP_013326739.1">
    <property type="nucleotide sequence ID" value="XM_013471285.1"/>
</dbReference>
<sequence length="198" mass="21611">ELVTDGALPHCASTARGNPPPPQRANARLRHSTVPVRQHVLFPYALERLASVIFLTLGGSSLGGLAFFCKSVSNPFNSSYQTMDEPASRAWAIIFLYSLRCLCSSFGSFGGSQLGRVRLRTFSFSLLTGKGSIIMFDFCNGGRSGMLPDPRFESILERREDLPLWSFSSRFRSVSSAWSSSASVKTLTSSDNSAIARL</sequence>
<proteinExistence type="predicted"/>
<dbReference type="AlphaFoldDB" id="A0A0F4YPE8"/>
<accession>A0A0F4YPE8</accession>
<evidence type="ECO:0000313" key="2">
    <source>
        <dbReference type="EMBL" id="KKA20127.1"/>
    </source>
</evidence>
<dbReference type="GeneID" id="25318194"/>
<evidence type="ECO:0000313" key="3">
    <source>
        <dbReference type="Proteomes" id="UP000053958"/>
    </source>
</evidence>
<evidence type="ECO:0000256" key="1">
    <source>
        <dbReference type="SAM" id="MobiDB-lite"/>
    </source>
</evidence>
<gene>
    <name evidence="2" type="ORF">T310_5866</name>
</gene>
<name>A0A0F4YPE8_RASE3</name>